<evidence type="ECO:0000313" key="10">
    <source>
        <dbReference type="Proteomes" id="UP001530293"/>
    </source>
</evidence>
<gene>
    <name evidence="9" type="ORF">ACHAWU_002400</name>
</gene>
<dbReference type="Proteomes" id="UP001530293">
    <property type="component" value="Unassembled WGS sequence"/>
</dbReference>
<evidence type="ECO:0000256" key="2">
    <source>
        <dbReference type="ARBA" id="ARBA00007863"/>
    </source>
</evidence>
<feature type="transmembrane region" description="Helical" evidence="8">
    <location>
        <begin position="331"/>
        <end position="348"/>
    </location>
</feature>
<name>A0ABD3MAM1_9STRA</name>
<feature type="transmembrane region" description="Helical" evidence="8">
    <location>
        <begin position="458"/>
        <end position="475"/>
    </location>
</feature>
<dbReference type="PANTHER" id="PTHR14233">
    <property type="entry name" value="DUF914-RELATED"/>
    <property type="match status" value="1"/>
</dbReference>
<protein>
    <recommendedName>
        <fullName evidence="11">EamA domain-containing protein</fullName>
    </recommendedName>
</protein>
<feature type="region of interest" description="Disordered" evidence="7">
    <location>
        <begin position="495"/>
        <end position="515"/>
    </location>
</feature>
<keyword evidence="3" id="KW-0813">Transport</keyword>
<sequence>MTMVGSPVANDAAHSPGSESTRRRKQSLSPLRSWQAVPFQMELGDDDEHEPDNDNHELGISTPTATCTPADERQPVTMRESIWNHIIGKSKALVLGQMLAFWLASTGAVQSKLYLDCDLSAPMFSILCFYFPLSIIFLGLLKRRERDSLRQSLSPLSQVDDWNIGIDDHSQHNATNLSSANNQVAEDDALHEDGDYHLESINRLRTPKSPHQKEYSFFGLISIQTSLRRYAMMAMIDVYANYTTVLAYKFTTITSVAIFDAFAIPSAIIVSRCFFGRRYTKVHLLGVLICSIGITLNVLLDYREDKKVAAESDGEASAQEQLIEADYPHKLAGDFLAIIGGILFGLSNTLQEVTVKDGALVEYLGCFTFFAAIIAFVQALLTESQEVVEFFTEPATETCNDKEGEHLLFFFATGGMISYIGNGAFLQISDAAFFNLSLLTGDAWAVAFSVFAEGIKPPPAFYVALIITLSGVIIYETAPSPVVDSDEYVEEIQLTEHRSPRSKDDQDEQHRNILS</sequence>
<reference evidence="9 10" key="1">
    <citation type="submission" date="2024-10" db="EMBL/GenBank/DDBJ databases">
        <title>Updated reference genomes for cyclostephanoid diatoms.</title>
        <authorList>
            <person name="Roberts W.R."/>
            <person name="Alverson A.J."/>
        </authorList>
    </citation>
    <scope>NUCLEOTIDE SEQUENCE [LARGE SCALE GENOMIC DNA]</scope>
    <source>
        <strain evidence="9 10">AJA232-27</strain>
    </source>
</reference>
<feature type="transmembrane region" description="Helical" evidence="8">
    <location>
        <begin position="92"/>
        <end position="109"/>
    </location>
</feature>
<feature type="transmembrane region" description="Helical" evidence="8">
    <location>
        <begin position="121"/>
        <end position="141"/>
    </location>
</feature>
<evidence type="ECO:0000256" key="1">
    <source>
        <dbReference type="ARBA" id="ARBA00004141"/>
    </source>
</evidence>
<evidence type="ECO:0000256" key="6">
    <source>
        <dbReference type="ARBA" id="ARBA00023136"/>
    </source>
</evidence>
<evidence type="ECO:0000256" key="7">
    <source>
        <dbReference type="SAM" id="MobiDB-lite"/>
    </source>
</evidence>
<evidence type="ECO:0000256" key="5">
    <source>
        <dbReference type="ARBA" id="ARBA00022989"/>
    </source>
</evidence>
<dbReference type="Pfam" id="PF06027">
    <property type="entry name" value="SLC35F"/>
    <property type="match status" value="1"/>
</dbReference>
<evidence type="ECO:0000256" key="8">
    <source>
        <dbReference type="SAM" id="Phobius"/>
    </source>
</evidence>
<dbReference type="PANTHER" id="PTHR14233:SF4">
    <property type="entry name" value="SOLUTE CARRIER FAMILY 35 MEMBER F2"/>
    <property type="match status" value="1"/>
</dbReference>
<organism evidence="9 10">
    <name type="scientific">Discostella pseudostelligera</name>
    <dbReference type="NCBI Taxonomy" id="259834"/>
    <lineage>
        <taxon>Eukaryota</taxon>
        <taxon>Sar</taxon>
        <taxon>Stramenopiles</taxon>
        <taxon>Ochrophyta</taxon>
        <taxon>Bacillariophyta</taxon>
        <taxon>Coscinodiscophyceae</taxon>
        <taxon>Thalassiosirophycidae</taxon>
        <taxon>Stephanodiscales</taxon>
        <taxon>Stephanodiscaceae</taxon>
        <taxon>Discostella</taxon>
    </lineage>
</organism>
<dbReference type="AlphaFoldDB" id="A0ABD3MAM1"/>
<feature type="transmembrane region" description="Helical" evidence="8">
    <location>
        <begin position="256"/>
        <end position="275"/>
    </location>
</feature>
<keyword evidence="10" id="KW-1185">Reference proteome</keyword>
<keyword evidence="5 8" id="KW-1133">Transmembrane helix</keyword>
<keyword evidence="4 8" id="KW-0812">Transmembrane</keyword>
<comment type="subcellular location">
    <subcellularLocation>
        <location evidence="1">Membrane</location>
        <topology evidence="1">Multi-pass membrane protein</topology>
    </subcellularLocation>
</comment>
<comment type="caution">
    <text evidence="9">The sequence shown here is derived from an EMBL/GenBank/DDBJ whole genome shotgun (WGS) entry which is preliminary data.</text>
</comment>
<feature type="transmembrane region" description="Helical" evidence="8">
    <location>
        <begin position="407"/>
        <end position="426"/>
    </location>
</feature>
<feature type="transmembrane region" description="Helical" evidence="8">
    <location>
        <begin position="360"/>
        <end position="381"/>
    </location>
</feature>
<feature type="transmembrane region" description="Helical" evidence="8">
    <location>
        <begin position="230"/>
        <end position="250"/>
    </location>
</feature>
<dbReference type="GO" id="GO:0016020">
    <property type="term" value="C:membrane"/>
    <property type="evidence" value="ECO:0007669"/>
    <property type="project" value="UniProtKB-SubCell"/>
</dbReference>
<feature type="transmembrane region" description="Helical" evidence="8">
    <location>
        <begin position="282"/>
        <end position="300"/>
    </location>
</feature>
<evidence type="ECO:0000256" key="4">
    <source>
        <dbReference type="ARBA" id="ARBA00022692"/>
    </source>
</evidence>
<proteinExistence type="inferred from homology"/>
<evidence type="ECO:0000313" key="9">
    <source>
        <dbReference type="EMBL" id="KAL3761150.1"/>
    </source>
</evidence>
<dbReference type="SUPFAM" id="SSF103481">
    <property type="entry name" value="Multidrug resistance efflux transporter EmrE"/>
    <property type="match status" value="1"/>
</dbReference>
<dbReference type="InterPro" id="IPR037185">
    <property type="entry name" value="EmrE-like"/>
</dbReference>
<dbReference type="InterPro" id="IPR009262">
    <property type="entry name" value="SLC35_F1/F2/F6"/>
</dbReference>
<comment type="similarity">
    <text evidence="2">Belongs to the SLC35F solute transporter family.</text>
</comment>
<evidence type="ECO:0000256" key="3">
    <source>
        <dbReference type="ARBA" id="ARBA00022448"/>
    </source>
</evidence>
<dbReference type="EMBL" id="JALLBG020000157">
    <property type="protein sequence ID" value="KAL3761150.1"/>
    <property type="molecule type" value="Genomic_DNA"/>
</dbReference>
<evidence type="ECO:0008006" key="11">
    <source>
        <dbReference type="Google" id="ProtNLM"/>
    </source>
</evidence>
<dbReference type="InterPro" id="IPR052221">
    <property type="entry name" value="SLC35F_Transporter"/>
</dbReference>
<feature type="transmembrane region" description="Helical" evidence="8">
    <location>
        <begin position="433"/>
        <end position="452"/>
    </location>
</feature>
<keyword evidence="6 8" id="KW-0472">Membrane</keyword>
<accession>A0ABD3MAM1</accession>
<feature type="region of interest" description="Disordered" evidence="7">
    <location>
        <begin position="1"/>
        <end position="70"/>
    </location>
</feature>